<feature type="region of interest" description="Disordered" evidence="1">
    <location>
        <begin position="25"/>
        <end position="74"/>
    </location>
</feature>
<dbReference type="OrthoDB" id="7996168at2"/>
<evidence type="ECO:0000313" key="4">
    <source>
        <dbReference type="Proteomes" id="UP000321750"/>
    </source>
</evidence>
<keyword evidence="4" id="KW-1185">Reference proteome</keyword>
<accession>A0A512JGD8</accession>
<proteinExistence type="predicted"/>
<feature type="compositionally biased region" description="Low complexity" evidence="1">
    <location>
        <begin position="41"/>
        <end position="74"/>
    </location>
</feature>
<keyword evidence="2" id="KW-0732">Signal</keyword>
<sequence>MSVVTQCGAVSLLLSLLMAAPAMAQSPQGGTSWSDPPPRAPENAAPAKPADGTPAAKAPVAETAPAATPTPAERAAATLGVKPADPAKQASSTAAIHTQRAVVRPRMVERPMVITRRRARVAERPRPSERIARRAGQRYAVVPHHRGDDRRGSSAESRRLAGWGSLIGENQASRIAAAREAGYTLMRLRTYENPDGSRFQRLVPIDGDGLGDLD</sequence>
<comment type="caution">
    <text evidence="3">The sequence shown here is derived from an EMBL/GenBank/DDBJ whole genome shotgun (WGS) entry which is preliminary data.</text>
</comment>
<reference evidence="3 4" key="1">
    <citation type="submission" date="2019-07" db="EMBL/GenBank/DDBJ databases">
        <title>Whole genome shotgun sequence of Methylobacterium gnaphalii NBRC 107716.</title>
        <authorList>
            <person name="Hosoyama A."/>
            <person name="Uohara A."/>
            <person name="Ohji S."/>
            <person name="Ichikawa N."/>
        </authorList>
    </citation>
    <scope>NUCLEOTIDE SEQUENCE [LARGE SCALE GENOMIC DNA]</scope>
    <source>
        <strain evidence="3 4">NBRC 107716</strain>
    </source>
</reference>
<dbReference type="EMBL" id="BJZV01000003">
    <property type="protein sequence ID" value="GEP09020.1"/>
    <property type="molecule type" value="Genomic_DNA"/>
</dbReference>
<dbReference type="AlphaFoldDB" id="A0A512JGD8"/>
<protein>
    <submittedName>
        <fullName evidence="3">Uncharacterized protein</fullName>
    </submittedName>
</protein>
<name>A0A512JGD8_9HYPH</name>
<organism evidence="3 4">
    <name type="scientific">Methylobacterium gnaphalii</name>
    <dbReference type="NCBI Taxonomy" id="1010610"/>
    <lineage>
        <taxon>Bacteria</taxon>
        <taxon>Pseudomonadati</taxon>
        <taxon>Pseudomonadota</taxon>
        <taxon>Alphaproteobacteria</taxon>
        <taxon>Hyphomicrobiales</taxon>
        <taxon>Methylobacteriaceae</taxon>
        <taxon>Methylobacterium</taxon>
    </lineage>
</organism>
<feature type="signal peptide" evidence="2">
    <location>
        <begin position="1"/>
        <end position="24"/>
    </location>
</feature>
<gene>
    <name evidence="3" type="ORF">MGN01_08650</name>
</gene>
<evidence type="ECO:0000256" key="2">
    <source>
        <dbReference type="SAM" id="SignalP"/>
    </source>
</evidence>
<feature type="chain" id="PRO_5022112476" evidence="2">
    <location>
        <begin position="25"/>
        <end position="214"/>
    </location>
</feature>
<evidence type="ECO:0000313" key="3">
    <source>
        <dbReference type="EMBL" id="GEP09020.1"/>
    </source>
</evidence>
<dbReference type="RefSeq" id="WP_147045356.1">
    <property type="nucleotide sequence ID" value="NZ_BJZV01000003.1"/>
</dbReference>
<dbReference type="Proteomes" id="UP000321750">
    <property type="component" value="Unassembled WGS sequence"/>
</dbReference>
<evidence type="ECO:0000256" key="1">
    <source>
        <dbReference type="SAM" id="MobiDB-lite"/>
    </source>
</evidence>